<dbReference type="Proteomes" id="UP000070544">
    <property type="component" value="Unassembled WGS sequence"/>
</dbReference>
<evidence type="ECO:0008006" key="7">
    <source>
        <dbReference type="Google" id="ProtNLM"/>
    </source>
</evidence>
<protein>
    <recommendedName>
        <fullName evidence="7">Peroxisomal biogenesis factor 11</fullName>
    </recommendedName>
</protein>
<evidence type="ECO:0000256" key="2">
    <source>
        <dbReference type="ARBA" id="ARBA00023136"/>
    </source>
</evidence>
<dbReference type="GO" id="GO:0016559">
    <property type="term" value="P:peroxisome fission"/>
    <property type="evidence" value="ECO:0007669"/>
    <property type="project" value="InterPro"/>
</dbReference>
<evidence type="ECO:0000256" key="3">
    <source>
        <dbReference type="ARBA" id="ARBA00023140"/>
    </source>
</evidence>
<accession>A0A138ZZP3</accession>
<reference evidence="5 6" key="1">
    <citation type="journal article" date="2015" name="Genome Biol. Evol.">
        <title>Phylogenomic analyses indicate that early fungi evolved digesting cell walls of algal ancestors of land plants.</title>
        <authorList>
            <person name="Chang Y."/>
            <person name="Wang S."/>
            <person name="Sekimoto S."/>
            <person name="Aerts A.L."/>
            <person name="Choi C."/>
            <person name="Clum A."/>
            <person name="LaButti K.M."/>
            <person name="Lindquist E.A."/>
            <person name="Yee Ngan C."/>
            <person name="Ohm R.A."/>
            <person name="Salamov A.A."/>
            <person name="Grigoriev I.V."/>
            <person name="Spatafora J.W."/>
            <person name="Berbee M.L."/>
        </authorList>
    </citation>
    <scope>NUCLEOTIDE SEQUENCE [LARGE SCALE GENOMIC DNA]</scope>
    <source>
        <strain evidence="5 6">JEL478</strain>
    </source>
</reference>
<dbReference type="EMBL" id="KQ965842">
    <property type="protein sequence ID" value="KXS09976.1"/>
    <property type="molecule type" value="Genomic_DNA"/>
</dbReference>
<dbReference type="PANTHER" id="PTHR12652:SF25">
    <property type="entry name" value="MICROBODY (PEROXISOME) PROLIFERATION PROTEIN PEROXIN 11C (EUROFUNG)"/>
    <property type="match status" value="1"/>
</dbReference>
<evidence type="ECO:0000256" key="1">
    <source>
        <dbReference type="ARBA" id="ARBA00022593"/>
    </source>
</evidence>
<dbReference type="Pfam" id="PF05648">
    <property type="entry name" value="PEX11"/>
    <property type="match status" value="1"/>
</dbReference>
<keyword evidence="3" id="KW-0576">Peroxisome</keyword>
<keyword evidence="2" id="KW-0472">Membrane</keyword>
<dbReference type="OrthoDB" id="10005898at2759"/>
<proteinExistence type="predicted"/>
<dbReference type="PANTHER" id="PTHR12652">
    <property type="entry name" value="PEROXISOMAL BIOGENESIS FACTOR 11"/>
    <property type="match status" value="1"/>
</dbReference>
<gene>
    <name evidence="5" type="ORF">M427DRAFT_63211</name>
</gene>
<dbReference type="InterPro" id="IPR008733">
    <property type="entry name" value="PEX11"/>
</dbReference>
<name>A0A138ZZP3_GONPJ</name>
<dbReference type="STRING" id="1344416.A0A138ZZP3"/>
<keyword evidence="6" id="KW-1185">Reference proteome</keyword>
<organism evidence="5 6">
    <name type="scientific">Gonapodya prolifera (strain JEL478)</name>
    <name type="common">Monoblepharis prolifera</name>
    <dbReference type="NCBI Taxonomy" id="1344416"/>
    <lineage>
        <taxon>Eukaryota</taxon>
        <taxon>Fungi</taxon>
        <taxon>Fungi incertae sedis</taxon>
        <taxon>Chytridiomycota</taxon>
        <taxon>Chytridiomycota incertae sedis</taxon>
        <taxon>Monoblepharidomycetes</taxon>
        <taxon>Monoblepharidales</taxon>
        <taxon>Gonapodyaceae</taxon>
        <taxon>Gonapodya</taxon>
    </lineage>
</organism>
<dbReference type="GO" id="GO:0005778">
    <property type="term" value="C:peroxisomal membrane"/>
    <property type="evidence" value="ECO:0007669"/>
    <property type="project" value="UniProtKB-SubCell"/>
</dbReference>
<keyword evidence="1" id="KW-0962">Peroxisome biogenesis</keyword>
<evidence type="ECO:0000313" key="6">
    <source>
        <dbReference type="Proteomes" id="UP000070544"/>
    </source>
</evidence>
<evidence type="ECO:0000256" key="4">
    <source>
        <dbReference type="ARBA" id="ARBA00046271"/>
    </source>
</evidence>
<sequence length="250" mass="27722">MAPTALARILRPNQSLERLVRMLQTVNGVDKVLQTYIFAQRLLVHFLQRAGPEHGETIKRIVSLVPAFNDARFILRLAGLGELPVIQGITRMENHPPQSTLSLFVRRAQLWLMFAYFPLEHYAWLAGKGAIKVDPALSSRASVLSVRCMALALGLGFYGLYEEHIALTAREKQLARQGAELDQKEKARQAAKLATDRASWAIRVVNNLCFFPIMSQMGGLVSPFLNDMHIGLLGSVASAAQLYAAWQATA</sequence>
<dbReference type="AlphaFoldDB" id="A0A138ZZP3"/>
<comment type="subcellular location">
    <subcellularLocation>
        <location evidence="4">Peroxisome membrane</location>
    </subcellularLocation>
</comment>
<evidence type="ECO:0000313" key="5">
    <source>
        <dbReference type="EMBL" id="KXS09976.1"/>
    </source>
</evidence>